<dbReference type="AlphaFoldDB" id="A0A7X6BMC5"/>
<keyword evidence="2" id="KW-1185">Reference proteome</keyword>
<gene>
    <name evidence="1" type="ORF">GGQ87_000102</name>
</gene>
<accession>A0A7X6BMC5</accession>
<evidence type="ECO:0000313" key="1">
    <source>
        <dbReference type="EMBL" id="NJC39844.1"/>
    </source>
</evidence>
<protein>
    <submittedName>
        <fullName evidence="1">Uncharacterized protein</fullName>
    </submittedName>
</protein>
<sequence length="60" mass="6548">MNLATGHILNDGDVVVTDADPGGRYTVVAVHESKAWIRELAGEREMIVDHHRCAPALLLN</sequence>
<evidence type="ECO:0000313" key="2">
    <source>
        <dbReference type="Proteomes" id="UP000587415"/>
    </source>
</evidence>
<reference evidence="1 2" key="1">
    <citation type="submission" date="2020-03" db="EMBL/GenBank/DDBJ databases">
        <title>Genomic Encyclopedia of Type Strains, Phase IV (KMG-IV): sequencing the most valuable type-strain genomes for metagenomic binning, comparative biology and taxonomic classification.</title>
        <authorList>
            <person name="Goeker M."/>
        </authorList>
    </citation>
    <scope>NUCLEOTIDE SEQUENCE [LARGE SCALE GENOMIC DNA]</scope>
    <source>
        <strain evidence="1 2">DSM 4736</strain>
    </source>
</reference>
<dbReference type="Proteomes" id="UP000587415">
    <property type="component" value="Unassembled WGS sequence"/>
</dbReference>
<dbReference type="RefSeq" id="WP_168044781.1">
    <property type="nucleotide sequence ID" value="NZ_JAATJM010000001.1"/>
</dbReference>
<comment type="caution">
    <text evidence="1">The sequence shown here is derived from an EMBL/GenBank/DDBJ whole genome shotgun (WGS) entry which is preliminary data.</text>
</comment>
<organism evidence="1 2">
    <name type="scientific">Brevundimonas alba</name>
    <dbReference type="NCBI Taxonomy" id="74314"/>
    <lineage>
        <taxon>Bacteria</taxon>
        <taxon>Pseudomonadati</taxon>
        <taxon>Pseudomonadota</taxon>
        <taxon>Alphaproteobacteria</taxon>
        <taxon>Caulobacterales</taxon>
        <taxon>Caulobacteraceae</taxon>
        <taxon>Brevundimonas</taxon>
    </lineage>
</organism>
<proteinExistence type="predicted"/>
<name>A0A7X6BMC5_9CAUL</name>
<dbReference type="EMBL" id="JAATJM010000001">
    <property type="protein sequence ID" value="NJC39844.1"/>
    <property type="molecule type" value="Genomic_DNA"/>
</dbReference>